<dbReference type="InterPro" id="IPR050267">
    <property type="entry name" value="Anti-sigma-factor_SerPK"/>
</dbReference>
<dbReference type="Pfam" id="PF13581">
    <property type="entry name" value="HATPase_c_2"/>
    <property type="match status" value="1"/>
</dbReference>
<dbReference type="KEGG" id="mcos:GM418_05705"/>
<dbReference type="RefSeq" id="WP_158864037.1">
    <property type="nucleotide sequence ID" value="NZ_CP046401.1"/>
</dbReference>
<sequence>MQKSSIKISNQIDELNRVTAFVEDLAEQWKLPPSLTMHLNLALEEILSNIIFYAYNDSLEHIIDIDFNLTGNKLSIQIIDEGKAFNPLETKRPDTQAPLDEREPGGLGIFLVKQLMDNLYYKRDNTQNILTLEKNI</sequence>
<reference evidence="3 4" key="1">
    <citation type="submission" date="2019-11" db="EMBL/GenBank/DDBJ databases">
        <authorList>
            <person name="Zheng R.K."/>
            <person name="Sun C.M."/>
        </authorList>
    </citation>
    <scope>NUCLEOTIDE SEQUENCE [LARGE SCALE GENOMIC DNA]</scope>
    <source>
        <strain evidence="3 4">WC007</strain>
    </source>
</reference>
<dbReference type="InterPro" id="IPR036890">
    <property type="entry name" value="HATPase_C_sf"/>
</dbReference>
<evidence type="ECO:0000256" key="1">
    <source>
        <dbReference type="ARBA" id="ARBA00022527"/>
    </source>
</evidence>
<keyword evidence="3" id="KW-0547">Nucleotide-binding</keyword>
<feature type="domain" description="Histidine kinase/HSP90-like ATPase" evidence="2">
    <location>
        <begin position="9"/>
        <end position="133"/>
    </location>
</feature>
<dbReference type="AlphaFoldDB" id="A0A6I6JQ79"/>
<proteinExistence type="predicted"/>
<dbReference type="Gene3D" id="3.30.565.10">
    <property type="entry name" value="Histidine kinase-like ATPase, C-terminal domain"/>
    <property type="match status" value="1"/>
</dbReference>
<keyword evidence="4" id="KW-1185">Reference proteome</keyword>
<keyword evidence="1" id="KW-0418">Kinase</keyword>
<evidence type="ECO:0000313" key="4">
    <source>
        <dbReference type="Proteomes" id="UP000428260"/>
    </source>
</evidence>
<dbReference type="EMBL" id="CP046401">
    <property type="protein sequence ID" value="QGY43170.1"/>
    <property type="molecule type" value="Genomic_DNA"/>
</dbReference>
<organism evidence="3 4">
    <name type="scientific">Maribellus comscasis</name>
    <dbReference type="NCBI Taxonomy" id="2681766"/>
    <lineage>
        <taxon>Bacteria</taxon>
        <taxon>Pseudomonadati</taxon>
        <taxon>Bacteroidota</taxon>
        <taxon>Bacteroidia</taxon>
        <taxon>Marinilabiliales</taxon>
        <taxon>Prolixibacteraceae</taxon>
        <taxon>Maribellus</taxon>
    </lineage>
</organism>
<accession>A0A6I6JQ79</accession>
<dbReference type="CDD" id="cd16936">
    <property type="entry name" value="HATPase_RsbW-like"/>
    <property type="match status" value="1"/>
</dbReference>
<dbReference type="GO" id="GO:0005524">
    <property type="term" value="F:ATP binding"/>
    <property type="evidence" value="ECO:0007669"/>
    <property type="project" value="UniProtKB-KW"/>
</dbReference>
<name>A0A6I6JQ79_9BACT</name>
<dbReference type="PANTHER" id="PTHR35526:SF3">
    <property type="entry name" value="ANTI-SIGMA-F FACTOR RSBW"/>
    <property type="match status" value="1"/>
</dbReference>
<gene>
    <name evidence="3" type="ORF">GM418_05705</name>
</gene>
<dbReference type="Proteomes" id="UP000428260">
    <property type="component" value="Chromosome"/>
</dbReference>
<evidence type="ECO:0000313" key="3">
    <source>
        <dbReference type="EMBL" id="QGY43170.1"/>
    </source>
</evidence>
<dbReference type="SUPFAM" id="SSF55874">
    <property type="entry name" value="ATPase domain of HSP90 chaperone/DNA topoisomerase II/histidine kinase"/>
    <property type="match status" value="1"/>
</dbReference>
<evidence type="ECO:0000259" key="2">
    <source>
        <dbReference type="Pfam" id="PF13581"/>
    </source>
</evidence>
<dbReference type="InterPro" id="IPR003594">
    <property type="entry name" value="HATPase_dom"/>
</dbReference>
<keyword evidence="1" id="KW-0808">Transferase</keyword>
<dbReference type="GO" id="GO:0004674">
    <property type="term" value="F:protein serine/threonine kinase activity"/>
    <property type="evidence" value="ECO:0007669"/>
    <property type="project" value="UniProtKB-KW"/>
</dbReference>
<protein>
    <submittedName>
        <fullName evidence="3">ATP-binding protein</fullName>
    </submittedName>
</protein>
<keyword evidence="1" id="KW-0723">Serine/threonine-protein kinase</keyword>
<dbReference type="PANTHER" id="PTHR35526">
    <property type="entry name" value="ANTI-SIGMA-F FACTOR RSBW-RELATED"/>
    <property type="match status" value="1"/>
</dbReference>
<keyword evidence="3" id="KW-0067">ATP-binding</keyword>